<proteinExistence type="predicted"/>
<dbReference type="EMBL" id="CP059378">
    <property type="protein sequence ID" value="QLY79184.1"/>
    <property type="molecule type" value="Genomic_DNA"/>
</dbReference>
<accession>A0A7D7ACH9</accession>
<dbReference type="AlphaFoldDB" id="A0A7D7ACH9"/>
<protein>
    <submittedName>
        <fullName evidence="1">Uncharacterized protein</fullName>
    </submittedName>
</protein>
<gene>
    <name evidence="1" type="ORF">HZF06_19215</name>
</gene>
<dbReference type="KEGG" id="cint:HZF06_19215"/>
<dbReference type="Proteomes" id="UP000512286">
    <property type="component" value="Chromosome"/>
</dbReference>
<evidence type="ECO:0000313" key="1">
    <source>
        <dbReference type="EMBL" id="QLY79184.1"/>
    </source>
</evidence>
<name>A0A7D7ACH9_9CLOT</name>
<dbReference type="RefSeq" id="WP_181601400.1">
    <property type="nucleotide sequence ID" value="NZ_CP059378.1"/>
</dbReference>
<evidence type="ECO:0000313" key="2">
    <source>
        <dbReference type="Proteomes" id="UP000512286"/>
    </source>
</evidence>
<reference evidence="1 2" key="1">
    <citation type="submission" date="2020-07" db="EMBL/GenBank/DDBJ databases">
        <title>Electron transfer.</title>
        <authorList>
            <person name="Huang L."/>
            <person name="Liu X."/>
            <person name="Zhou S."/>
        </authorList>
    </citation>
    <scope>NUCLEOTIDE SEQUENCE [LARGE SCALE GENOMIC DNA]</scope>
    <source>
        <strain evidence="1 2">Lx1</strain>
    </source>
</reference>
<sequence length="108" mass="11951">MGLKLPFPKFLAKTPVKVFDTEINEDGEPEETILFDGKCIYTDKSKTIVDAEKRLITLTGKVTIEGDINPGEIIKGHVKIGNNKKIIYSSEKPLNPDGTVFSTEINLT</sequence>
<organism evidence="1 2">
    <name type="scientific">Clostridium intestinale</name>
    <dbReference type="NCBI Taxonomy" id="36845"/>
    <lineage>
        <taxon>Bacteria</taxon>
        <taxon>Bacillati</taxon>
        <taxon>Bacillota</taxon>
        <taxon>Clostridia</taxon>
        <taxon>Eubacteriales</taxon>
        <taxon>Clostridiaceae</taxon>
        <taxon>Clostridium</taxon>
    </lineage>
</organism>